<dbReference type="AlphaFoldDB" id="A0A6M4IQF1"/>
<dbReference type="Gene3D" id="2.60.40.1080">
    <property type="match status" value="1"/>
</dbReference>
<dbReference type="KEGG" id="ggr:HKW67_12220"/>
<evidence type="ECO:0008006" key="3">
    <source>
        <dbReference type="Google" id="ProtNLM"/>
    </source>
</evidence>
<organism evidence="1 2">
    <name type="scientific">Gemmatimonas groenlandica</name>
    <dbReference type="NCBI Taxonomy" id="2732249"/>
    <lineage>
        <taxon>Bacteria</taxon>
        <taxon>Pseudomonadati</taxon>
        <taxon>Gemmatimonadota</taxon>
        <taxon>Gemmatimonadia</taxon>
        <taxon>Gemmatimonadales</taxon>
        <taxon>Gemmatimonadaceae</taxon>
        <taxon>Gemmatimonas</taxon>
    </lineage>
</organism>
<dbReference type="SUPFAM" id="SSF49373">
    <property type="entry name" value="Invasin/intimin cell-adhesion fragments"/>
    <property type="match status" value="1"/>
</dbReference>
<dbReference type="Proteomes" id="UP000500938">
    <property type="component" value="Chromosome"/>
</dbReference>
<evidence type="ECO:0000313" key="2">
    <source>
        <dbReference type="Proteomes" id="UP000500938"/>
    </source>
</evidence>
<name>A0A6M4IQF1_9BACT</name>
<dbReference type="RefSeq" id="WP_171225653.1">
    <property type="nucleotide sequence ID" value="NZ_CP053085.1"/>
</dbReference>
<proteinExistence type="predicted"/>
<keyword evidence="2" id="KW-1185">Reference proteome</keyword>
<dbReference type="EMBL" id="CP053085">
    <property type="protein sequence ID" value="QJR36218.1"/>
    <property type="molecule type" value="Genomic_DNA"/>
</dbReference>
<accession>A0A6M4IQF1</accession>
<evidence type="ECO:0000313" key="1">
    <source>
        <dbReference type="EMBL" id="QJR36218.1"/>
    </source>
</evidence>
<sequence>MLVEPLSRPGGQVVRFWSFNRMILELTAVVLLCACADGATVNEPASAQAEAVNIDASAMVRQQAAIAIGEQRTLWVSPSLKSKSRSTVQPSWRSSNPAIASIVPQANGGQYAVVTGLANGAVYVIARTPAAVDSFLVIVGTGPAALRFAASTFALTRGDTARIIPLDTGSTLSYSSLSSSVATVTTSGLITALASGEAKIRVSSELGASGEISVTVSATVVPPPPVGGNRIVAALTRISVGSGSALVSSGVPLVAGALRDTDVSAVRVFVGGVEQRIFVAALQGRHPDGSLTSILLQFPYALASGIPVAAEIVLGSSRTLGDLPPQVNNPGMPDAVILPTDPNYLVQTDLVGATRSVESTSAISSFASKYDADFRTFADLHWATYSDQWEQNYYDRAQVYYAQWVRTGNPEYWTRGTRQVLAYRKGYLEPNAYGTSPHWSQIDGVALHYQLTGDEMSRFAVGRVAEVLRYFRDNARIVGHPDIDSRILARTLAAQLWSWRLQARGNEAIATAAEISTFVSTVLGLQAADGAWRYPIICAPLSAGLTYMDGMLNESLIQAYIHHSPNPAILAKVRKSADYMWSRWKVASQAVEYAPGCPPNSTDPDSYPELNNLVVNSYAWIYAQTGDVVFRQRADSLFNGGVRGQFLYGQKQFNQQYTTSYRYFFWRSAR</sequence>
<protein>
    <recommendedName>
        <fullName evidence="3">BIG2 domain-containing protein</fullName>
    </recommendedName>
</protein>
<gene>
    <name evidence="1" type="ORF">HKW67_12220</name>
</gene>
<reference evidence="1 2" key="1">
    <citation type="submission" date="2020-05" db="EMBL/GenBank/DDBJ databases">
        <title>Complete genome sequence of Gemmatimonas greenlandica TET16.</title>
        <authorList>
            <person name="Zeng Y."/>
        </authorList>
    </citation>
    <scope>NUCLEOTIDE SEQUENCE [LARGE SCALE GENOMIC DNA]</scope>
    <source>
        <strain evidence="1 2">TET16</strain>
    </source>
</reference>
<dbReference type="InterPro" id="IPR008964">
    <property type="entry name" value="Invasin/intimin_cell_adhesion"/>
</dbReference>